<proteinExistence type="predicted"/>
<comment type="caution">
    <text evidence="5">The sequence shown here is derived from an EMBL/GenBank/DDBJ whole genome shotgun (WGS) entry which is preliminary data.</text>
</comment>
<dbReference type="GO" id="GO:0006355">
    <property type="term" value="P:regulation of DNA-templated transcription"/>
    <property type="evidence" value="ECO:0007669"/>
    <property type="project" value="InterPro"/>
</dbReference>
<dbReference type="InterPro" id="IPR036388">
    <property type="entry name" value="WH-like_DNA-bd_sf"/>
</dbReference>
<dbReference type="PROSITE" id="PS50043">
    <property type="entry name" value="HTH_LUXR_2"/>
    <property type="match status" value="1"/>
</dbReference>
<gene>
    <name evidence="5" type="ORF">Prum_072340</name>
</gene>
<reference evidence="5 6" key="2">
    <citation type="submission" date="2020-03" db="EMBL/GenBank/DDBJ databases">
        <authorList>
            <person name="Ichikawa N."/>
            <person name="Kimura A."/>
            <person name="Kitahashi Y."/>
            <person name="Uohara A."/>
        </authorList>
    </citation>
    <scope>NUCLEOTIDE SEQUENCE [LARGE SCALE GENOMIC DNA]</scope>
    <source>
        <strain evidence="5 6">NBRC 108638</strain>
    </source>
</reference>
<dbReference type="Gene3D" id="1.10.10.10">
    <property type="entry name" value="Winged helix-like DNA-binding domain superfamily/Winged helix DNA-binding domain"/>
    <property type="match status" value="1"/>
</dbReference>
<dbReference type="SUPFAM" id="SSF48452">
    <property type="entry name" value="TPR-like"/>
    <property type="match status" value="2"/>
</dbReference>
<dbReference type="InterPro" id="IPR000792">
    <property type="entry name" value="Tscrpt_reg_LuxR_C"/>
</dbReference>
<dbReference type="PRINTS" id="PR00038">
    <property type="entry name" value="HTHLUXR"/>
</dbReference>
<sequence>MEAAMGVVDDLLQARAAYDRREWLAAYGGLSQASGDSLSADDFTRLAMAAYLVGRRNDCVQALQRAYQLHIDSGAVPEAVRVAFWLALVLLTSGEAAIGGGWVGRAERLLADVPGDVVERGYVLIHVMFRHIFTGDFGTALELAEQVADYGRRFTDPDLVAVGLASQGRVLLYRGRVPEGLALLDEAMVGVAAGEVSTVFAGNVYCTMIEGCQEIADFDRAARWTSALTAWCDDQSGLVAYTGQCAVHRGQIMRAQGAFDEALTEFDLAVRRYRQADTMDAAGLAMTERGDVLRLRGDLDAAGAAYEQASAFGHEPQPGLALLWLAQGHIAAAVAAVRRMLSEARDPVHRSRLLPAAVEILLLAGHRDEAARLADELRSIAAAFGCPPVQARADHACAAAALAAEDPAAALPLLRRERAVWERLGARYDTARCRVLLGRALDALGDHQSALTELTAARHALADLGAKPAEQEVAALIRPTLPRGLTEREVEVLRLVAAGKTNPEIAKQLVLSEKTVGRHLSNIFNKIDVTTRTAAAAFAFEHHLM</sequence>
<dbReference type="Pfam" id="PF00196">
    <property type="entry name" value="GerE"/>
    <property type="match status" value="1"/>
</dbReference>
<evidence type="ECO:0000256" key="1">
    <source>
        <dbReference type="ARBA" id="ARBA00023015"/>
    </source>
</evidence>
<dbReference type="Gene3D" id="1.25.40.10">
    <property type="entry name" value="Tetratricopeptide repeat domain"/>
    <property type="match status" value="1"/>
</dbReference>
<evidence type="ECO:0000256" key="2">
    <source>
        <dbReference type="ARBA" id="ARBA00023125"/>
    </source>
</evidence>
<keyword evidence="6" id="KW-1185">Reference proteome</keyword>
<evidence type="ECO:0000313" key="6">
    <source>
        <dbReference type="Proteomes" id="UP000482960"/>
    </source>
</evidence>
<protein>
    <submittedName>
        <fullName evidence="5">Helix-turn-helix transcriptional regulator</fullName>
    </submittedName>
</protein>
<dbReference type="InterPro" id="IPR016032">
    <property type="entry name" value="Sig_transdc_resp-reg_C-effctor"/>
</dbReference>
<dbReference type="EMBL" id="BLPG01000001">
    <property type="protein sequence ID" value="GFJ93592.1"/>
    <property type="molecule type" value="Genomic_DNA"/>
</dbReference>
<organism evidence="5 6">
    <name type="scientific">Phytohabitans rumicis</name>
    <dbReference type="NCBI Taxonomy" id="1076125"/>
    <lineage>
        <taxon>Bacteria</taxon>
        <taxon>Bacillati</taxon>
        <taxon>Actinomycetota</taxon>
        <taxon>Actinomycetes</taxon>
        <taxon>Micromonosporales</taxon>
        <taxon>Micromonosporaceae</taxon>
    </lineage>
</organism>
<dbReference type="InterPro" id="IPR011990">
    <property type="entry name" value="TPR-like_helical_dom_sf"/>
</dbReference>
<dbReference type="PROSITE" id="PS00622">
    <property type="entry name" value="HTH_LUXR_1"/>
    <property type="match status" value="1"/>
</dbReference>
<keyword evidence="2" id="KW-0238">DNA-binding</keyword>
<dbReference type="SMART" id="SM00421">
    <property type="entry name" value="HTH_LUXR"/>
    <property type="match status" value="1"/>
</dbReference>
<dbReference type="Proteomes" id="UP000482960">
    <property type="component" value="Unassembled WGS sequence"/>
</dbReference>
<dbReference type="CDD" id="cd06170">
    <property type="entry name" value="LuxR_C_like"/>
    <property type="match status" value="1"/>
</dbReference>
<dbReference type="SUPFAM" id="SSF46894">
    <property type="entry name" value="C-terminal effector domain of the bipartite response regulators"/>
    <property type="match status" value="1"/>
</dbReference>
<dbReference type="PANTHER" id="PTHR44688:SF16">
    <property type="entry name" value="DNA-BINDING TRANSCRIPTIONAL ACTIVATOR DEVR_DOSR"/>
    <property type="match status" value="1"/>
</dbReference>
<dbReference type="GO" id="GO:0003677">
    <property type="term" value="F:DNA binding"/>
    <property type="evidence" value="ECO:0007669"/>
    <property type="project" value="UniProtKB-KW"/>
</dbReference>
<reference evidence="5 6" key="1">
    <citation type="submission" date="2020-03" db="EMBL/GenBank/DDBJ databases">
        <title>Whole genome shotgun sequence of Phytohabitans rumicis NBRC 108638.</title>
        <authorList>
            <person name="Komaki H."/>
            <person name="Tamura T."/>
        </authorList>
    </citation>
    <scope>NUCLEOTIDE SEQUENCE [LARGE SCALE GENOMIC DNA]</scope>
    <source>
        <strain evidence="5 6">NBRC 108638</strain>
    </source>
</reference>
<evidence type="ECO:0000313" key="5">
    <source>
        <dbReference type="EMBL" id="GFJ93592.1"/>
    </source>
</evidence>
<dbReference type="AlphaFoldDB" id="A0A6V8L8M3"/>
<keyword evidence="1" id="KW-0805">Transcription regulation</keyword>
<feature type="domain" description="HTH luxR-type" evidence="4">
    <location>
        <begin position="478"/>
        <end position="543"/>
    </location>
</feature>
<dbReference type="PANTHER" id="PTHR44688">
    <property type="entry name" value="DNA-BINDING TRANSCRIPTIONAL ACTIVATOR DEVR_DOSR"/>
    <property type="match status" value="1"/>
</dbReference>
<accession>A0A6V8L8M3</accession>
<keyword evidence="3" id="KW-0804">Transcription</keyword>
<evidence type="ECO:0000256" key="3">
    <source>
        <dbReference type="ARBA" id="ARBA00023163"/>
    </source>
</evidence>
<evidence type="ECO:0000259" key="4">
    <source>
        <dbReference type="PROSITE" id="PS50043"/>
    </source>
</evidence>
<name>A0A6V8L8M3_9ACTN</name>